<evidence type="ECO:0000313" key="2">
    <source>
        <dbReference type="Proteomes" id="UP000827872"/>
    </source>
</evidence>
<organism evidence="1 2">
    <name type="scientific">Sphaerodactylus townsendi</name>
    <dbReference type="NCBI Taxonomy" id="933632"/>
    <lineage>
        <taxon>Eukaryota</taxon>
        <taxon>Metazoa</taxon>
        <taxon>Chordata</taxon>
        <taxon>Craniata</taxon>
        <taxon>Vertebrata</taxon>
        <taxon>Euteleostomi</taxon>
        <taxon>Lepidosauria</taxon>
        <taxon>Squamata</taxon>
        <taxon>Bifurcata</taxon>
        <taxon>Gekkota</taxon>
        <taxon>Sphaerodactylidae</taxon>
        <taxon>Sphaerodactylus</taxon>
    </lineage>
</organism>
<comment type="caution">
    <text evidence="1">The sequence shown here is derived from an EMBL/GenBank/DDBJ whole genome shotgun (WGS) entry which is preliminary data.</text>
</comment>
<sequence>MLCPRARGLPHEPDALPTSPDPRFLATTCRMSETEAVPLRWGLATSPAPVAPLRIKLASLERSGVSLLVAPQSGRRVENKICNAIVLLCSSVVHLCLGAALSTSPHLEKDLVESF</sequence>
<dbReference type="EMBL" id="CM037629">
    <property type="protein sequence ID" value="KAH7990942.1"/>
    <property type="molecule type" value="Genomic_DNA"/>
</dbReference>
<evidence type="ECO:0000313" key="1">
    <source>
        <dbReference type="EMBL" id="KAH7990942.1"/>
    </source>
</evidence>
<name>A0ACB8EEU6_9SAUR</name>
<accession>A0ACB8EEU6</accession>
<gene>
    <name evidence="1" type="ORF">K3G42_013050</name>
</gene>
<keyword evidence="2" id="KW-1185">Reference proteome</keyword>
<reference evidence="1" key="1">
    <citation type="submission" date="2021-08" db="EMBL/GenBank/DDBJ databases">
        <title>The first chromosome-level gecko genome reveals the dynamic sex chromosomes of Neotropical dwarf geckos (Sphaerodactylidae: Sphaerodactylus).</title>
        <authorList>
            <person name="Pinto B.J."/>
            <person name="Keating S.E."/>
            <person name="Gamble T."/>
        </authorList>
    </citation>
    <scope>NUCLEOTIDE SEQUENCE</scope>
    <source>
        <strain evidence="1">TG3544</strain>
    </source>
</reference>
<protein>
    <submittedName>
        <fullName evidence="1">Uncharacterized protein</fullName>
    </submittedName>
</protein>
<proteinExistence type="predicted"/>
<dbReference type="Proteomes" id="UP000827872">
    <property type="component" value="Linkage Group LG16"/>
</dbReference>